<keyword evidence="1" id="KW-0812">Transmembrane</keyword>
<organism evidence="2 3">
    <name type="scientific">Caerostris darwini</name>
    <dbReference type="NCBI Taxonomy" id="1538125"/>
    <lineage>
        <taxon>Eukaryota</taxon>
        <taxon>Metazoa</taxon>
        <taxon>Ecdysozoa</taxon>
        <taxon>Arthropoda</taxon>
        <taxon>Chelicerata</taxon>
        <taxon>Arachnida</taxon>
        <taxon>Araneae</taxon>
        <taxon>Araneomorphae</taxon>
        <taxon>Entelegynae</taxon>
        <taxon>Araneoidea</taxon>
        <taxon>Araneidae</taxon>
        <taxon>Caerostris</taxon>
    </lineage>
</organism>
<feature type="transmembrane region" description="Helical" evidence="1">
    <location>
        <begin position="100"/>
        <end position="125"/>
    </location>
</feature>
<feature type="transmembrane region" description="Helical" evidence="1">
    <location>
        <begin position="74"/>
        <end position="94"/>
    </location>
</feature>
<evidence type="ECO:0000313" key="2">
    <source>
        <dbReference type="EMBL" id="GIY17716.1"/>
    </source>
</evidence>
<comment type="caution">
    <text evidence="2">The sequence shown here is derived from an EMBL/GenBank/DDBJ whole genome shotgun (WGS) entry which is preliminary data.</text>
</comment>
<name>A0AAV4R9N8_9ARAC</name>
<keyword evidence="1" id="KW-1133">Transmembrane helix</keyword>
<evidence type="ECO:0000313" key="3">
    <source>
        <dbReference type="Proteomes" id="UP001054837"/>
    </source>
</evidence>
<keyword evidence="3" id="KW-1185">Reference proteome</keyword>
<gene>
    <name evidence="2" type="ORF">CDAR_406781</name>
</gene>
<proteinExistence type="predicted"/>
<dbReference type="Proteomes" id="UP001054837">
    <property type="component" value="Unassembled WGS sequence"/>
</dbReference>
<keyword evidence="1" id="KW-0472">Membrane</keyword>
<sequence length="201" mass="22671">MQFVTLFIPPAIAALLSGTIYFKTSDLLGKLRENLENIKLDVLYYNEISKLSMNYNVLYLLAHEVEKEFSLTTFLLLCSHLFNLNTVLLSYILYAGELLSYSLACLMITELIFAVILNVGVIMSASRISYQVFRVQTTLQIMYNKVGTAEPKTLQIVKNMLDMKFPEMTAYGIVELKPALIVSSFGSVLTYGLLVINVNRP</sequence>
<dbReference type="EMBL" id="BPLQ01005829">
    <property type="protein sequence ID" value="GIY17716.1"/>
    <property type="molecule type" value="Genomic_DNA"/>
</dbReference>
<evidence type="ECO:0008006" key="4">
    <source>
        <dbReference type="Google" id="ProtNLM"/>
    </source>
</evidence>
<accession>A0AAV4R9N8</accession>
<evidence type="ECO:0000256" key="1">
    <source>
        <dbReference type="SAM" id="Phobius"/>
    </source>
</evidence>
<protein>
    <recommendedName>
        <fullName evidence="4">Gustatory receptor</fullName>
    </recommendedName>
</protein>
<dbReference type="AlphaFoldDB" id="A0AAV4R9N8"/>
<reference evidence="2 3" key="1">
    <citation type="submission" date="2021-06" db="EMBL/GenBank/DDBJ databases">
        <title>Caerostris darwini draft genome.</title>
        <authorList>
            <person name="Kono N."/>
            <person name="Arakawa K."/>
        </authorList>
    </citation>
    <scope>NUCLEOTIDE SEQUENCE [LARGE SCALE GENOMIC DNA]</scope>
</reference>